<reference evidence="3 4" key="1">
    <citation type="submission" date="2015-01" db="EMBL/GenBank/DDBJ databases">
        <title>Paenibacillus swuensis/DY6/whole genome sequencing.</title>
        <authorList>
            <person name="Kim M.K."/>
            <person name="Srinivasan S."/>
            <person name="Lee J.-J."/>
        </authorList>
    </citation>
    <scope>NUCLEOTIDE SEQUENCE [LARGE SCALE GENOMIC DNA]</scope>
    <source>
        <strain evidence="3 4">DY6</strain>
    </source>
</reference>
<dbReference type="InterPro" id="IPR003961">
    <property type="entry name" value="FN3_dom"/>
</dbReference>
<dbReference type="Proteomes" id="UP000076927">
    <property type="component" value="Chromosome"/>
</dbReference>
<feature type="domain" description="Fibronectin type-III" evidence="2">
    <location>
        <begin position="697"/>
        <end position="797"/>
    </location>
</feature>
<gene>
    <name evidence="3" type="ORF">SY83_02215</name>
</gene>
<feature type="chain" id="PRO_5008000673" description="Fibronectin type-III domain-containing protein" evidence="1">
    <location>
        <begin position="24"/>
        <end position="1337"/>
    </location>
</feature>
<dbReference type="CDD" id="cd00063">
    <property type="entry name" value="FN3"/>
    <property type="match status" value="1"/>
</dbReference>
<dbReference type="PROSITE" id="PS50853">
    <property type="entry name" value="FN3"/>
    <property type="match status" value="2"/>
</dbReference>
<evidence type="ECO:0000259" key="2">
    <source>
        <dbReference type="PROSITE" id="PS50853"/>
    </source>
</evidence>
<dbReference type="EMBL" id="CP011388">
    <property type="protein sequence ID" value="ANE45342.1"/>
    <property type="molecule type" value="Genomic_DNA"/>
</dbReference>
<keyword evidence="1" id="KW-0732">Signal</keyword>
<dbReference type="InterPro" id="IPR013783">
    <property type="entry name" value="Ig-like_fold"/>
</dbReference>
<dbReference type="RefSeq" id="WP_068603864.1">
    <property type="nucleotide sequence ID" value="NZ_CP011388.1"/>
</dbReference>
<feature type="domain" description="Fibronectin type-III" evidence="2">
    <location>
        <begin position="597"/>
        <end position="693"/>
    </location>
</feature>
<dbReference type="OrthoDB" id="2563626at2"/>
<dbReference type="InterPro" id="IPR036116">
    <property type="entry name" value="FN3_sf"/>
</dbReference>
<dbReference type="STRING" id="1178515.SY83_02215"/>
<keyword evidence="4" id="KW-1185">Reference proteome</keyword>
<evidence type="ECO:0000313" key="3">
    <source>
        <dbReference type="EMBL" id="ANE45342.1"/>
    </source>
</evidence>
<dbReference type="PATRIC" id="fig|1178515.4.peg.422"/>
<dbReference type="SUPFAM" id="SSF49265">
    <property type="entry name" value="Fibronectin type III"/>
    <property type="match status" value="1"/>
</dbReference>
<sequence length="1337" mass="146367">MKKRCGFLSVMLLSAWCSSLASAATYDETYYILPNTWPSPPQQRINAEYNGIVTSIGDSPYVKSGLSTQTSYLSLDTLSHQQNYNWDPNFLDQQLKYAEDNQKPLLIQLNAGGWAGDAGLMHALQDDTRTTMWDTNNWDMFRSIDQHNYMTYSRKNLKHYAFKKRNLQQVAQRLIEWRAAHPDLLVGVSLDSEDWQYVWDGTRYSDYNPLSISEWKEWLTGTGMYDPVNGAYKGEARSPVFTSIGQFNTAMGTSFASWSAVDPPRTRADGNPFWEEWTRWRTTLLKHHLQDLANWLIEAGLPANRVFAHQNHITSGSEGYYLTSSILTTADLSPGSLGVTLYGDSTKDEDYMKQVLGYNKNWGSPEYNPMQKTDKAYNYDGLVKTYEGGAHYISPLSWFDPVTSPYEIKNTQFETAMQDFVAAFGNQRRPARFDIDSPGTLVYDMKANFSQAVVSNTITGTAGSYTVGGIAKDGIFLHAPNTGDATAVYSNVALPSVTNGQRLNIAIHSGLADGANTSDGYKVKVLVNGTAVFTGDYSQPHYSAWHRWEPAMIDVTNYAGQTVQITLASNKGKTTSNADWVVFGTPAIYKGTPDYTPPSAVGTVAASTSGSHRIGLSWPAIANQGVAEYKIYRSTSSGFTPSAANFVGFSNRAGFSDSGLNPSTTYYYKVSALDEAGNEGAYSSQSSAATAANSTTAPAQLTGVTAVLDSSRDFVTLNWNASSAGNVREYRIYRSTKSSFAADKSQMIAALPASSGTSYKDYYLFDNKTYYYQIAACDTNDNCGPVTAAVSVPVAGNSAAWSFNTSGNFEGWTVTNNVTGASVNGQLNFTITGNDPYIVSLAQLNLRGKRSHYVRVVMKNNTAGTSAQLFWTTDQNASFSGNQQLTIPIVANDTQYRTYWFDLGNNYQFAGVLQSLRLDLNATSGTVNIDSIDVVEGPDLLPWEFNQNGNAEGWTAGAQIDSSSVTGGALKLTMTNRTAPYVESQGNLKIQARGNQSIRMYAKNATNAFQAKIQWTTESDSAWDANKSTVIQIQPGDTGFTDYVFPVGANGNWSGTINKLRIYPFSSDGSTAFTGTVDIDRITVAGHLPVNDAVPFGIPGNGKVDLYWAQNRRDTGANVYRSTSYNGNYTKINTNPVSMHFEDTTAVNGQTYYYKIQYTNWLGSGIVTRPTGALRPAAGTVTLKEPNFVSYVGGVGNWYFETYNGTSYSPMTYVHDQAFNDYWSGGGAKISRVASNPAVGSDAVMKWVSPVTGTLTVTGSPQYIVNDRTQGDGADVKIMKNGTQLWSASLNPFSFAAESAVHNVTVSVNQGDVLYFHVNAKNDALKESVWWNPQISY</sequence>
<feature type="signal peptide" evidence="1">
    <location>
        <begin position="1"/>
        <end position="23"/>
    </location>
</feature>
<dbReference type="Gene3D" id="2.60.40.10">
    <property type="entry name" value="Immunoglobulins"/>
    <property type="match status" value="3"/>
</dbReference>
<dbReference type="SMART" id="SM00060">
    <property type="entry name" value="FN3"/>
    <property type="match status" value="2"/>
</dbReference>
<organism evidence="3 4">
    <name type="scientific">Paenibacillus swuensis</name>
    <dbReference type="NCBI Taxonomy" id="1178515"/>
    <lineage>
        <taxon>Bacteria</taxon>
        <taxon>Bacillati</taxon>
        <taxon>Bacillota</taxon>
        <taxon>Bacilli</taxon>
        <taxon>Bacillales</taxon>
        <taxon>Paenibacillaceae</taxon>
        <taxon>Paenibacillus</taxon>
    </lineage>
</organism>
<proteinExistence type="predicted"/>
<dbReference type="KEGG" id="pswu:SY83_02215"/>
<accession>A0A172TEG1</accession>
<protein>
    <recommendedName>
        <fullName evidence="2">Fibronectin type-III domain-containing protein</fullName>
    </recommendedName>
</protein>
<name>A0A172TEG1_9BACL</name>
<evidence type="ECO:0000256" key="1">
    <source>
        <dbReference type="SAM" id="SignalP"/>
    </source>
</evidence>
<evidence type="ECO:0000313" key="4">
    <source>
        <dbReference type="Proteomes" id="UP000076927"/>
    </source>
</evidence>